<feature type="region of interest" description="Disordered" evidence="7">
    <location>
        <begin position="530"/>
        <end position="659"/>
    </location>
</feature>
<dbReference type="GO" id="GO:0008061">
    <property type="term" value="F:chitin binding"/>
    <property type="evidence" value="ECO:0007669"/>
    <property type="project" value="UniProtKB-KW"/>
</dbReference>
<feature type="compositionally biased region" description="Polar residues" evidence="7">
    <location>
        <begin position="598"/>
        <end position="615"/>
    </location>
</feature>
<dbReference type="Gene3D" id="3.10.50.10">
    <property type="match status" value="1"/>
</dbReference>
<feature type="region of interest" description="Disordered" evidence="7">
    <location>
        <begin position="946"/>
        <end position="965"/>
    </location>
</feature>
<feature type="compositionally biased region" description="Low complexity" evidence="7">
    <location>
        <begin position="536"/>
        <end position="559"/>
    </location>
</feature>
<sequence length="2305" mass="257822">MQARVLLPLLGLFSLGFAEICTRQNTSPGKEILCYTSTDNIENLKNNICKCTTLVHHGHDIKNLSITHIQKLKNYFINFNPFIQFVIGINDVDGRLKISAIKRQEAIAKISTIFNEVDGIELNMTAGSKERLVHFVKGLKDEMIRKSNEKRIFILLPSAAEQLAKQYDIKELSKYTDLFTLSTHYLMDKEDLNRTFHPSRLMGLFDMLNTDSLVDLVHGLGADKSKIIISLPAIIIDRNIFCDNMKEGEWTIERDEDLTAPYAFKNKTWIAFEDEISTGIKGKYVILRNLAGLAIRDIENDVTNNCGKTITEEVYHSFSNNKRKTRQAVLTSLHNDIYYPEENSYPNTVKSSNYRINRVVDTEGKIHAIRENTQTEFSCASQGYFVHPKSCNRFYRCVKFNQAVDEYSVFEFDCPAGLAFDERTDVCVWPGSLSEGSPCPGSPEIAPSSARRFRCPGAGYYADPENCRWFFACMDLGQDEMMSYEFRCPYGLVFDEEKLACEWPWLVPKCGGTNYEKNYGGQGVSTQGGYNGGYDGNSQGSWQGNDQSGNNGNTQNGWNTAGGSGYDGNSQSSWGGNNQDEWSAEGGGGYDGNSEGSWQGSDQSGNDGNSQNGWSATGVGGYDGNSQGTWGGNNQNGYDGNSQGTWGTKGSVHTTSHGYNTEYTSTTQIYVPNYTSPRTKVPEYTTPRTNVPKYTTPRTYVPNYTSPRTEVPEYTTPRTDVPKYTTPRTDVPEYTTTRTYEPKYTTPRTYVPNYTSPQTEVPKYTTPRTDVPKYTTPRNDVPKYTTPRTYVPNYTSPRTEVPKYTTPQNNVPEYTTPRTYVPNYTSPRTEVPEYTTPRNEVPEYTTPRNDVPEYTTPRTYEPKYTTPDDTKTPSYQTEYVNKPITVPQTYQTPVPAGDIGTIIYADKSATVPQSYQTPVPVEDIGTIIYADKAATLGYQNDNRGVTNQASTNYNRANTGSTPIYDNTNDYKTNTASQGSISTLGYTSTDEYVFTESGSTSGEFKTTNNGVTQSQTIATVNNQEENIVKRVKPPVYVQSQPGTSGSVFTNGVRTIYDSTAVPQTAIYDNPAVTSSIGYKNKISSVTPLVVVTGQTGNNYYPNNAGQTTQFSIGQTGVTQVSSVTESGNQYYTNQAGQGTYSQGTSQGQTYQPSTAIALDETTYYKNQAEGLSGGSIATNNQDRFSTPASEIISGNYVYNNQAENNALSVNNVNYSSKITSGNEYYKNQAGNTHENGTINSSNKNNGYKINEYYDNGGRGTIRYNNGLVSHKYTENDAQKNHGFSGFSKEYQGSQIQAFTPPANLENAYTKEGFTKTGPTKTGITTAQVSGSGTYVAGAFVRPTPPETNIGENAFATNNRTLLNSNNAYDGSTRTTINDKKNSGYQYENPILTIKNQYDELTSGYKYNKPSIEFNTGPILVADKNINPKLNIQVYNSPINVPVAPKTTSPAVVNTSFYNKPTVTISDNRPFSVMKNNNNKPTGIPTVQPLGYTTNELAEYQTTVYTAARVPTAVSTVRPVIDNGYKTIVSSTSIPVTIQTVSNINYDLKKGYNYEKPQGYNYEKPNESFREEVTSTHNYQTHNHESTTINEDDAEIYIDEKPDEGSYGEKEITAKPTTVTYRPYNKYETTTSNKVSTGGYNYDKPPQGYRYDKPKGPFNEGQSTNPPRQYTTTMANKVVTSGYNYEKPNKGYNYDKPAKEYFDEKKVTSKPLIIYPLNKYESTVTSQDVTEDYNYDKPNGYNYQKPQGYNYEKPKESYREEEKEFITIKPIQPTYETTTTDQDETEIYIDEKLEEGSYGEKEITVTARPTTVTYQPQYEKTTTNKVSTDGYNYDKPQGYNYDKPKKPFNEGLSTARPPPVVTYHPQKYDTTQGYTYEKPQGTFGEKIPSKSMSYENAELYEEPTVTIKPKLYKNPSITTTIPTTRVTYKAPFQIDDSNDIPTQRPVISKDESSGYNYPRPSIKFVTTPAPSIMYSTMQSSDSRVSPLNPSISRDRLVNNNNNNRGNSRFTSSQEEQQNYSKQTALNYSQLKNEQSDKIANNQRISFTTQQPAITTYSGNFQKQESKLNNIKQIDKPKSRGKVVVKYSDLHPVLLGKLGGECICKSDPFADFRSNKPLLIESSKGKIDLRNYDETDVYVDLESSEETTEKNIKPLDKIKLSNSAFNIEINRPSITSTTTSSPLRISASDIEASASSTNGQISLRTGKSLGQKMSRKTQKSSSSEDYVYSDDIGVLELTPGGRAECARPGLFRHPKFCNKFYICHWDQWKKKFTLHVFNCPIHLTFDRQAGACNWPTNGPTCQDNTLLV</sequence>
<feature type="compositionally biased region" description="Polar residues" evidence="7">
    <location>
        <begin position="805"/>
        <end position="828"/>
    </location>
</feature>
<feature type="compositionally biased region" description="Polar residues" evidence="7">
    <location>
        <begin position="786"/>
        <end position="798"/>
    </location>
</feature>
<reference evidence="10 11" key="1">
    <citation type="submission" date="2020-08" db="EMBL/GenBank/DDBJ databases">
        <title>Aphidius gifuensis genome sequencing and assembly.</title>
        <authorList>
            <person name="Du Z."/>
        </authorList>
    </citation>
    <scope>NUCLEOTIDE SEQUENCE [LARGE SCALE GENOMIC DNA]</scope>
    <source>
        <strain evidence="10">YNYX2018</strain>
        <tissue evidence="10">Adults</tissue>
    </source>
</reference>
<dbReference type="Proteomes" id="UP000639338">
    <property type="component" value="Unassembled WGS sequence"/>
</dbReference>
<feature type="region of interest" description="Disordered" evidence="7">
    <location>
        <begin position="744"/>
        <end position="875"/>
    </location>
</feature>
<evidence type="ECO:0000256" key="1">
    <source>
        <dbReference type="ARBA" id="ARBA00009121"/>
    </source>
</evidence>
<dbReference type="InterPro" id="IPR001223">
    <property type="entry name" value="Glyco_hydro18_cat"/>
</dbReference>
<dbReference type="InterPro" id="IPR029070">
    <property type="entry name" value="Chitinase_insertion_sf"/>
</dbReference>
<evidence type="ECO:0000313" key="11">
    <source>
        <dbReference type="Proteomes" id="UP000639338"/>
    </source>
</evidence>
<dbReference type="InterPro" id="IPR017853">
    <property type="entry name" value="GH"/>
</dbReference>
<evidence type="ECO:0000256" key="2">
    <source>
        <dbReference type="ARBA" id="ARBA00022669"/>
    </source>
</evidence>
<feature type="compositionally biased region" description="Polar residues" evidence="7">
    <location>
        <begin position="567"/>
        <end position="581"/>
    </location>
</feature>
<dbReference type="PANTHER" id="PTHR23301">
    <property type="entry name" value="CHITIN BINDING PERITROPHIN-A"/>
    <property type="match status" value="1"/>
</dbReference>
<feature type="region of interest" description="Disordered" evidence="7">
    <location>
        <begin position="1932"/>
        <end position="1952"/>
    </location>
</feature>
<dbReference type="EMBL" id="JACMRX010000003">
    <property type="protein sequence ID" value="KAF7993038.1"/>
    <property type="molecule type" value="Genomic_DNA"/>
</dbReference>
<proteinExistence type="inferred from homology"/>
<keyword evidence="3 8" id="KW-0732">Signal</keyword>
<dbReference type="Pfam" id="PF00704">
    <property type="entry name" value="Glyco_hydro_18"/>
    <property type="match status" value="1"/>
</dbReference>
<feature type="region of interest" description="Disordered" evidence="7">
    <location>
        <begin position="678"/>
        <end position="731"/>
    </location>
</feature>
<evidence type="ECO:0000256" key="6">
    <source>
        <dbReference type="ARBA" id="ARBA00023180"/>
    </source>
</evidence>
<keyword evidence="2" id="KW-0147">Chitin-binding</keyword>
<organism evidence="10 11">
    <name type="scientific">Aphidius gifuensis</name>
    <name type="common">Parasitoid wasp</name>
    <dbReference type="NCBI Taxonomy" id="684658"/>
    <lineage>
        <taxon>Eukaryota</taxon>
        <taxon>Metazoa</taxon>
        <taxon>Ecdysozoa</taxon>
        <taxon>Arthropoda</taxon>
        <taxon>Hexapoda</taxon>
        <taxon>Insecta</taxon>
        <taxon>Pterygota</taxon>
        <taxon>Neoptera</taxon>
        <taxon>Endopterygota</taxon>
        <taxon>Hymenoptera</taxon>
        <taxon>Apocrita</taxon>
        <taxon>Ichneumonoidea</taxon>
        <taxon>Braconidae</taxon>
        <taxon>Aphidiinae</taxon>
        <taxon>Aphidius</taxon>
    </lineage>
</organism>
<dbReference type="InterPro" id="IPR036508">
    <property type="entry name" value="Chitin-bd_dom_sf"/>
</dbReference>
<dbReference type="SUPFAM" id="SSF57625">
    <property type="entry name" value="Invertebrate chitin-binding proteins"/>
    <property type="match status" value="3"/>
</dbReference>
<dbReference type="SMART" id="SM00636">
    <property type="entry name" value="Glyco_18"/>
    <property type="match status" value="1"/>
</dbReference>
<gene>
    <name evidence="10" type="ORF">HCN44_005819</name>
</gene>
<evidence type="ECO:0000259" key="9">
    <source>
        <dbReference type="PROSITE" id="PS50940"/>
    </source>
</evidence>
<feature type="domain" description="Chitin-binding type-2" evidence="9">
    <location>
        <begin position="2239"/>
        <end position="2300"/>
    </location>
</feature>
<dbReference type="InterPro" id="IPR002557">
    <property type="entry name" value="Chitin-bd_dom"/>
</dbReference>
<keyword evidence="6" id="KW-0325">Glycoprotein</keyword>
<feature type="compositionally biased region" description="Polar residues" evidence="7">
    <location>
        <begin position="1974"/>
        <end position="1989"/>
    </location>
</feature>
<evidence type="ECO:0000256" key="4">
    <source>
        <dbReference type="ARBA" id="ARBA00022737"/>
    </source>
</evidence>
<name>A0A834XV04_APHGI</name>
<evidence type="ECO:0000256" key="7">
    <source>
        <dbReference type="SAM" id="MobiDB-lite"/>
    </source>
</evidence>
<feature type="domain" description="Chitin-binding type-2" evidence="9">
    <location>
        <begin position="376"/>
        <end position="441"/>
    </location>
</feature>
<keyword evidence="5" id="KW-1015">Disulfide bond</keyword>
<evidence type="ECO:0000256" key="3">
    <source>
        <dbReference type="ARBA" id="ARBA00022729"/>
    </source>
</evidence>
<dbReference type="GO" id="GO:0005975">
    <property type="term" value="P:carbohydrate metabolic process"/>
    <property type="evidence" value="ECO:0007669"/>
    <property type="project" value="InterPro"/>
</dbReference>
<comment type="caution">
    <text evidence="10">The sequence shown here is derived from an EMBL/GenBank/DDBJ whole genome shotgun (WGS) entry which is preliminary data.</text>
</comment>
<evidence type="ECO:0000256" key="8">
    <source>
        <dbReference type="SAM" id="SignalP"/>
    </source>
</evidence>
<keyword evidence="11" id="KW-1185">Reference proteome</keyword>
<feature type="compositionally biased region" description="Polar residues" evidence="7">
    <location>
        <begin position="624"/>
        <end position="659"/>
    </location>
</feature>
<comment type="similarity">
    <text evidence="1">Belongs to the glycosyl hydrolase 18 family. Chitinase class II subfamily.</text>
</comment>
<dbReference type="GO" id="GO:0005576">
    <property type="term" value="C:extracellular region"/>
    <property type="evidence" value="ECO:0007669"/>
    <property type="project" value="InterPro"/>
</dbReference>
<feature type="compositionally biased region" description="Polar residues" evidence="7">
    <location>
        <begin position="2002"/>
        <end position="2018"/>
    </location>
</feature>
<keyword evidence="4" id="KW-0677">Repeat</keyword>
<feature type="chain" id="PRO_5032306613" description="Chitin-binding type-2 domain-containing protein" evidence="8">
    <location>
        <begin position="19"/>
        <end position="2305"/>
    </location>
</feature>
<feature type="signal peptide" evidence="8">
    <location>
        <begin position="1"/>
        <end position="18"/>
    </location>
</feature>
<evidence type="ECO:0000313" key="10">
    <source>
        <dbReference type="EMBL" id="KAF7993038.1"/>
    </source>
</evidence>
<dbReference type="SUPFAM" id="SSF51445">
    <property type="entry name" value="(Trans)glycosidases"/>
    <property type="match status" value="1"/>
</dbReference>
<dbReference type="OrthoDB" id="76388at2759"/>
<dbReference type="PROSITE" id="PS50940">
    <property type="entry name" value="CHIT_BIND_II"/>
    <property type="match status" value="3"/>
</dbReference>
<dbReference type="Gene3D" id="3.20.20.80">
    <property type="entry name" value="Glycosidases"/>
    <property type="match status" value="2"/>
</dbReference>
<feature type="compositionally biased region" description="Polar residues" evidence="7">
    <location>
        <begin position="686"/>
        <end position="708"/>
    </location>
</feature>
<dbReference type="Gene3D" id="2.170.140.10">
    <property type="entry name" value="Chitin binding domain"/>
    <property type="match status" value="3"/>
</dbReference>
<feature type="region of interest" description="Disordered" evidence="7">
    <location>
        <begin position="1974"/>
        <end position="2018"/>
    </location>
</feature>
<feature type="domain" description="Chitin-binding type-2" evidence="9">
    <location>
        <begin position="452"/>
        <end position="512"/>
    </location>
</feature>
<protein>
    <recommendedName>
        <fullName evidence="9">Chitin-binding type-2 domain-containing protein</fullName>
    </recommendedName>
</protein>
<dbReference type="PANTHER" id="PTHR23301:SF0">
    <property type="entry name" value="CHITIN-BINDING TYPE-2 DOMAIN-CONTAINING PROTEIN-RELATED"/>
    <property type="match status" value="1"/>
</dbReference>
<dbReference type="Pfam" id="PF01607">
    <property type="entry name" value="CBM_14"/>
    <property type="match status" value="3"/>
</dbReference>
<accession>A0A834XV04</accession>
<evidence type="ECO:0000256" key="5">
    <source>
        <dbReference type="ARBA" id="ARBA00023157"/>
    </source>
</evidence>
<dbReference type="InterPro" id="IPR011583">
    <property type="entry name" value="Chitinase_II/V-like_cat"/>
</dbReference>
<dbReference type="SMART" id="SM00494">
    <property type="entry name" value="ChtBD2"/>
    <property type="match status" value="3"/>
</dbReference>
<feature type="region of interest" description="Disordered" evidence="7">
    <location>
        <begin position="2198"/>
        <end position="2219"/>
    </location>
</feature>
<dbReference type="InterPro" id="IPR051940">
    <property type="entry name" value="Chitin_bind-dev_reg"/>
</dbReference>